<dbReference type="InterPro" id="IPR011761">
    <property type="entry name" value="ATP-grasp"/>
</dbReference>
<keyword evidence="1 6" id="KW-0436">Ligase</keyword>
<evidence type="ECO:0000256" key="1">
    <source>
        <dbReference type="ARBA" id="ARBA00022598"/>
    </source>
</evidence>
<dbReference type="PANTHER" id="PTHR43334">
    <property type="entry name" value="ACETATE--COA LIGASE [ADP-FORMING]"/>
    <property type="match status" value="1"/>
</dbReference>
<name>A0ABY7K124_9ACTN</name>
<dbReference type="SMART" id="SM00881">
    <property type="entry name" value="CoA_binding"/>
    <property type="match status" value="1"/>
</dbReference>
<dbReference type="InterPro" id="IPR051538">
    <property type="entry name" value="Acyl-CoA_Synth/Transferase"/>
</dbReference>
<dbReference type="SUPFAM" id="SSF52210">
    <property type="entry name" value="Succinyl-CoA synthetase domains"/>
    <property type="match status" value="2"/>
</dbReference>
<gene>
    <name evidence="6" type="ORF">M6B22_06280</name>
</gene>
<proteinExistence type="predicted"/>
<keyword evidence="2 4" id="KW-0547">Nucleotide-binding</keyword>
<dbReference type="PANTHER" id="PTHR43334:SF1">
    <property type="entry name" value="3-HYDROXYPROPIONATE--COA LIGASE [ADP-FORMING]"/>
    <property type="match status" value="1"/>
</dbReference>
<evidence type="ECO:0000259" key="5">
    <source>
        <dbReference type="PROSITE" id="PS50975"/>
    </source>
</evidence>
<reference evidence="6" key="1">
    <citation type="submission" date="2022-05" db="EMBL/GenBank/DDBJ databases">
        <title>Jatrophihabitans sp. SB3-54 whole genome sequence.</title>
        <authorList>
            <person name="Suh M.K."/>
            <person name="Eom M.K."/>
            <person name="Kim J.S."/>
            <person name="Kim H.S."/>
            <person name="Do H.E."/>
            <person name="Shin Y.K."/>
            <person name="Lee J.-S."/>
        </authorList>
    </citation>
    <scope>NUCLEOTIDE SEQUENCE</scope>
    <source>
        <strain evidence="6">SB3-54</strain>
    </source>
</reference>
<dbReference type="Gene3D" id="3.40.50.720">
    <property type="entry name" value="NAD(P)-binding Rossmann-like Domain"/>
    <property type="match status" value="1"/>
</dbReference>
<dbReference type="Gene3D" id="3.40.50.261">
    <property type="entry name" value="Succinyl-CoA synthetase domains"/>
    <property type="match status" value="2"/>
</dbReference>
<dbReference type="EMBL" id="CP097463">
    <property type="protein sequence ID" value="WAX58369.1"/>
    <property type="molecule type" value="Genomic_DNA"/>
</dbReference>
<accession>A0ABY7K124</accession>
<evidence type="ECO:0000256" key="4">
    <source>
        <dbReference type="PROSITE-ProRule" id="PRU00409"/>
    </source>
</evidence>
<dbReference type="InterPro" id="IPR036291">
    <property type="entry name" value="NAD(P)-bd_dom_sf"/>
</dbReference>
<evidence type="ECO:0000313" key="6">
    <source>
        <dbReference type="EMBL" id="WAX58369.1"/>
    </source>
</evidence>
<dbReference type="GO" id="GO:0016874">
    <property type="term" value="F:ligase activity"/>
    <property type="evidence" value="ECO:0007669"/>
    <property type="project" value="UniProtKB-KW"/>
</dbReference>
<evidence type="ECO:0000313" key="7">
    <source>
        <dbReference type="Proteomes" id="UP001164693"/>
    </source>
</evidence>
<dbReference type="RefSeq" id="WP_269444917.1">
    <property type="nucleotide sequence ID" value="NZ_CP097463.1"/>
</dbReference>
<sequence>MIDPATTEAVRSLLAPASVAVVGASSRLESMSGASLVNLVDHGYRGRIVAVNPRHETLCGVPCVPTLDALGEPVDTLVVVTPAAVVPDVLRAAKGRASSATVVTAGFGALGLQQDLEDAIAASGLRILGPNTAGLINVAAAYCPRAARNQLREFRTGPVALVTQSGGLGNVVFNRAQAAGLGIGYSVATGDAIDLSVWDFVDFALADPGLTTVMLAIESGIDPDRLIASSAMALEHGKSLLLLAMGVGDVARQAAATHTGAVAGSHDVELAVARELGVTVVDDVDALWQAAAALARWDMRAPLSGRRSLGVISISGGIGVAAADAAEHAGFELPALDPEDEARISSMLSLGRAGNPLDPTGEMLTKPELFREVVQVFDRKGRYDGILVALPTLQDVAAHQVIPPLLAGLGGREGLAGRVLVSTYLAGNESETARRLLEDAGVLTLDGLPQAVSALHAVFDRWELAGGHAADRLAAARRWTLSPREPGAVLGYIDSRRVLQQIGVPLVEAVVVHDEGDVREAFAQLGPRVVLKASSAATPHKFKAGLVKLGITEADGAVRAWEHLADRGATLPDFDGVVCERAAVDGLDLLVGGVAEPRFGPVVGIGTGGWFAESMGDTTLLPAPLSEGAVSRALRRTLPGGLLAEDRPSVFAALVETVARISAAFAATATIAGFDVNPVRIDTDGGISALDALVIESAPSAVIH</sequence>
<dbReference type="SUPFAM" id="SSF56059">
    <property type="entry name" value="Glutathione synthetase ATP-binding domain-like"/>
    <property type="match status" value="1"/>
</dbReference>
<dbReference type="Gene3D" id="3.30.1490.20">
    <property type="entry name" value="ATP-grasp fold, A domain"/>
    <property type="match status" value="1"/>
</dbReference>
<keyword evidence="3 4" id="KW-0067">ATP-binding</keyword>
<dbReference type="PROSITE" id="PS50975">
    <property type="entry name" value="ATP_GRASP"/>
    <property type="match status" value="1"/>
</dbReference>
<dbReference type="Pfam" id="PF13607">
    <property type="entry name" value="Succ_CoA_lig"/>
    <property type="match status" value="1"/>
</dbReference>
<organism evidence="6 7">
    <name type="scientific">Jatrophihabitans cynanchi</name>
    <dbReference type="NCBI Taxonomy" id="2944128"/>
    <lineage>
        <taxon>Bacteria</taxon>
        <taxon>Bacillati</taxon>
        <taxon>Actinomycetota</taxon>
        <taxon>Actinomycetes</taxon>
        <taxon>Jatrophihabitantales</taxon>
        <taxon>Jatrophihabitantaceae</taxon>
        <taxon>Jatrophihabitans</taxon>
    </lineage>
</organism>
<dbReference type="Proteomes" id="UP001164693">
    <property type="component" value="Chromosome"/>
</dbReference>
<dbReference type="InterPro" id="IPR013815">
    <property type="entry name" value="ATP_grasp_subdomain_1"/>
</dbReference>
<evidence type="ECO:0000256" key="2">
    <source>
        <dbReference type="ARBA" id="ARBA00022741"/>
    </source>
</evidence>
<dbReference type="InterPro" id="IPR003781">
    <property type="entry name" value="CoA-bd"/>
</dbReference>
<evidence type="ECO:0000256" key="3">
    <source>
        <dbReference type="ARBA" id="ARBA00022840"/>
    </source>
</evidence>
<keyword evidence="7" id="KW-1185">Reference proteome</keyword>
<dbReference type="InterPro" id="IPR016102">
    <property type="entry name" value="Succinyl-CoA_synth-like"/>
</dbReference>
<dbReference type="Pfam" id="PF13380">
    <property type="entry name" value="CoA_binding_2"/>
    <property type="match status" value="1"/>
</dbReference>
<protein>
    <submittedName>
        <fullName evidence="6">Acetate--CoA ligase family protein</fullName>
    </submittedName>
</protein>
<dbReference type="SUPFAM" id="SSF51735">
    <property type="entry name" value="NAD(P)-binding Rossmann-fold domains"/>
    <property type="match status" value="1"/>
</dbReference>
<dbReference type="Pfam" id="PF13549">
    <property type="entry name" value="ATP-grasp_5"/>
    <property type="match status" value="1"/>
</dbReference>
<dbReference type="InterPro" id="IPR032875">
    <property type="entry name" value="Succ_CoA_lig_flav_dom"/>
</dbReference>
<dbReference type="Gene3D" id="3.30.470.20">
    <property type="entry name" value="ATP-grasp fold, B domain"/>
    <property type="match status" value="1"/>
</dbReference>
<feature type="domain" description="ATP-grasp" evidence="5">
    <location>
        <begin position="496"/>
        <end position="534"/>
    </location>
</feature>